<dbReference type="AlphaFoldDB" id="A0AAD4V3W1"/>
<gene>
    <name evidence="5" type="ORF">L3X38_036733</name>
</gene>
<dbReference type="Pfam" id="PF07727">
    <property type="entry name" value="RVT_2"/>
    <property type="match status" value="1"/>
</dbReference>
<dbReference type="PANTHER" id="PTHR42648:SF18">
    <property type="entry name" value="RETROTRANSPOSON, UNCLASSIFIED-LIKE PROTEIN"/>
    <property type="match status" value="1"/>
</dbReference>
<evidence type="ECO:0000259" key="3">
    <source>
        <dbReference type="Pfam" id="PF07727"/>
    </source>
</evidence>
<feature type="domain" description="Retroviral polymerase SH3-like" evidence="4">
    <location>
        <begin position="44"/>
        <end position="106"/>
    </location>
</feature>
<evidence type="ECO:0000313" key="6">
    <source>
        <dbReference type="Proteomes" id="UP001054821"/>
    </source>
</evidence>
<dbReference type="InterPro" id="IPR057670">
    <property type="entry name" value="SH3_retrovirus"/>
</dbReference>
<proteinExistence type="predicted"/>
<evidence type="ECO:0000313" key="5">
    <source>
        <dbReference type="EMBL" id="KAI5317026.1"/>
    </source>
</evidence>
<reference evidence="5 6" key="1">
    <citation type="journal article" date="2022" name="G3 (Bethesda)">
        <title>Whole-genome sequence and methylome profiling of the almond [Prunus dulcis (Mill.) D.A. Webb] cultivar 'Nonpareil'.</title>
        <authorList>
            <person name="D'Amico-Willman K.M."/>
            <person name="Ouma W.Z."/>
            <person name="Meulia T."/>
            <person name="Sideli G.M."/>
            <person name="Gradziel T.M."/>
            <person name="Fresnedo-Ramirez J."/>
        </authorList>
    </citation>
    <scope>NUCLEOTIDE SEQUENCE [LARGE SCALE GENOMIC DNA]</scope>
    <source>
        <tissue evidence="5">Leaf</tissue>
    </source>
</reference>
<keyword evidence="1" id="KW-0479">Metal-binding</keyword>
<dbReference type="PANTHER" id="PTHR42648">
    <property type="entry name" value="TRANSPOSASE, PUTATIVE-RELATED"/>
    <property type="match status" value="1"/>
</dbReference>
<evidence type="ECO:0008006" key="7">
    <source>
        <dbReference type="Google" id="ProtNLM"/>
    </source>
</evidence>
<feature type="domain" description="Reverse transcriptase Ty1/copia-type" evidence="3">
    <location>
        <begin position="159"/>
        <end position="225"/>
    </location>
</feature>
<dbReference type="InterPro" id="IPR013103">
    <property type="entry name" value="RVT_2"/>
</dbReference>
<dbReference type="InterPro" id="IPR039537">
    <property type="entry name" value="Retrotran_Ty1/copia-like"/>
</dbReference>
<evidence type="ECO:0000256" key="1">
    <source>
        <dbReference type="ARBA" id="ARBA00022723"/>
    </source>
</evidence>
<dbReference type="Proteomes" id="UP001054821">
    <property type="component" value="Chromosome 7"/>
</dbReference>
<dbReference type="EMBL" id="JAJFAZ020000007">
    <property type="protein sequence ID" value="KAI5317026.1"/>
    <property type="molecule type" value="Genomic_DNA"/>
</dbReference>
<dbReference type="GO" id="GO:0046872">
    <property type="term" value="F:metal ion binding"/>
    <property type="evidence" value="ECO:0007669"/>
    <property type="project" value="UniProtKB-KW"/>
</dbReference>
<evidence type="ECO:0000256" key="2">
    <source>
        <dbReference type="ARBA" id="ARBA00022801"/>
    </source>
</evidence>
<comment type="caution">
    <text evidence="5">The sequence shown here is derived from an EMBL/GenBank/DDBJ whole genome shotgun (WGS) entry which is preliminary data.</text>
</comment>
<name>A0AAD4V3W1_PRUDU</name>
<dbReference type="GO" id="GO:0016787">
    <property type="term" value="F:hydrolase activity"/>
    <property type="evidence" value="ECO:0007669"/>
    <property type="project" value="UniProtKB-KW"/>
</dbReference>
<organism evidence="5 6">
    <name type="scientific">Prunus dulcis</name>
    <name type="common">Almond</name>
    <name type="synonym">Amygdalus dulcis</name>
    <dbReference type="NCBI Taxonomy" id="3755"/>
    <lineage>
        <taxon>Eukaryota</taxon>
        <taxon>Viridiplantae</taxon>
        <taxon>Streptophyta</taxon>
        <taxon>Embryophyta</taxon>
        <taxon>Tracheophyta</taxon>
        <taxon>Spermatophyta</taxon>
        <taxon>Magnoliopsida</taxon>
        <taxon>eudicotyledons</taxon>
        <taxon>Gunneridae</taxon>
        <taxon>Pentapetalae</taxon>
        <taxon>rosids</taxon>
        <taxon>fabids</taxon>
        <taxon>Rosales</taxon>
        <taxon>Rosaceae</taxon>
        <taxon>Amygdaloideae</taxon>
        <taxon>Amygdaleae</taxon>
        <taxon>Prunus</taxon>
    </lineage>
</organism>
<protein>
    <recommendedName>
        <fullName evidence="7">Reverse transcriptase Ty1/copia-type domain-containing protein</fullName>
    </recommendedName>
</protein>
<sequence length="228" mass="25705">MAYTPQQNGVILNRCPTKALNNITPFEAYSKRKASIAHLKIFSSLCYVHVPAELRHKLESKSVKGVFVGYATCEKGYIIFHPISKKLTLSRDVTFDEAGSWNWIENSGRVVTPFPDESQNDVLAQCNPCIIEPEKYVEASQDSSWLKAMEDELHMIEENGTWELVDRPTGKPIIGVKWVCKTKLNLDGSFQNNKARIVATVYAQKSGLDYNETYALVANWTSLELSLL</sequence>
<dbReference type="Pfam" id="PF25597">
    <property type="entry name" value="SH3_retrovirus"/>
    <property type="match status" value="1"/>
</dbReference>
<keyword evidence="6" id="KW-1185">Reference proteome</keyword>
<accession>A0AAD4V3W1</accession>
<keyword evidence="2" id="KW-0378">Hydrolase</keyword>
<evidence type="ECO:0000259" key="4">
    <source>
        <dbReference type="Pfam" id="PF25597"/>
    </source>
</evidence>